<keyword evidence="3" id="KW-0285">Flavoprotein</keyword>
<dbReference type="Pfam" id="PF02852">
    <property type="entry name" value="Pyr_redox_dim"/>
    <property type="match status" value="1"/>
</dbReference>
<proteinExistence type="inferred from homology"/>
<evidence type="ECO:0000259" key="8">
    <source>
        <dbReference type="Pfam" id="PF07992"/>
    </source>
</evidence>
<dbReference type="InterPro" id="IPR004099">
    <property type="entry name" value="Pyr_nucl-diS_OxRdtase_dimer"/>
</dbReference>
<evidence type="ECO:0000313" key="9">
    <source>
        <dbReference type="EMBL" id="TRW24337.1"/>
    </source>
</evidence>
<evidence type="ECO:0000256" key="6">
    <source>
        <dbReference type="ARBA" id="ARBA00023284"/>
    </source>
</evidence>
<keyword evidence="4" id="KW-0274">FAD</keyword>
<dbReference type="PANTHER" id="PTHR43429:SF1">
    <property type="entry name" value="NAD(P)H SULFUR OXIDOREDUCTASE (COA-DEPENDENT)"/>
    <property type="match status" value="1"/>
</dbReference>
<evidence type="ECO:0000313" key="10">
    <source>
        <dbReference type="Proteomes" id="UP000320643"/>
    </source>
</evidence>
<dbReference type="InterPro" id="IPR036188">
    <property type="entry name" value="FAD/NAD-bd_sf"/>
</dbReference>
<comment type="caution">
    <text evidence="9">The sequence shown here is derived from an EMBL/GenBank/DDBJ whole genome shotgun (WGS) entry which is preliminary data.</text>
</comment>
<dbReference type="PRINTS" id="PR00411">
    <property type="entry name" value="PNDRDTASEI"/>
</dbReference>
<name>A0A552V1K4_9FLAO</name>
<evidence type="ECO:0000259" key="7">
    <source>
        <dbReference type="Pfam" id="PF02852"/>
    </source>
</evidence>
<dbReference type="Proteomes" id="UP000320643">
    <property type="component" value="Unassembled WGS sequence"/>
</dbReference>
<dbReference type="GO" id="GO:0016491">
    <property type="term" value="F:oxidoreductase activity"/>
    <property type="evidence" value="ECO:0007669"/>
    <property type="project" value="UniProtKB-KW"/>
</dbReference>
<dbReference type="InterPro" id="IPR016156">
    <property type="entry name" value="FAD/NAD-linked_Rdtase_dimer_sf"/>
</dbReference>
<sequence>MTLTTTTPAADALVIIGGDAAGMSAASKVRRVQPNRQIIVFEKSHYTSYSACGIPYYISGTVKTSEELIARSPEEFRTVYNIDVRTMHRVLSVDTDNKRVKVLDKEKGTEFWQQYGQLLIATGGKPYCPEHITGHDAANVFGVSTLKTGIKIENFIRDTKPKTAVILGGGYIGLEMAEALLIRGLNVCLVNRGEQVMNTMDPDMGTLISEAMRNLGVTLYLEEELTELENADNKVTAVITNKRRIEADMVVFGMGTSPNTYFLEGSKIELGVKNAIKTNAHMQTNIPDVWAAGDCTETLNLVSKHPMHIALGTLANKTGLVAGSNIAGEAITFPGAVGTAVCKICSYEVARTGLQEKDLIRLGIEYVTASTSSKTRARYYPGAKKITVKLLAEKNSGRLLGGQIIGEEGAAKRIDVLATAITHNLTLQNIIDLDLSYAPPFSPVWDPVQTAARKLVKDI</sequence>
<evidence type="ECO:0000256" key="3">
    <source>
        <dbReference type="ARBA" id="ARBA00022630"/>
    </source>
</evidence>
<keyword evidence="10" id="KW-1185">Reference proteome</keyword>
<dbReference type="SUPFAM" id="SSF51905">
    <property type="entry name" value="FAD/NAD(P)-binding domain"/>
    <property type="match status" value="1"/>
</dbReference>
<comment type="cofactor">
    <cofactor evidence="1">
        <name>FAD</name>
        <dbReference type="ChEBI" id="CHEBI:57692"/>
    </cofactor>
</comment>
<dbReference type="InterPro" id="IPR050260">
    <property type="entry name" value="FAD-bd_OxRdtase"/>
</dbReference>
<organism evidence="9 10">
    <name type="scientific">Flavobacterium zepuense</name>
    <dbReference type="NCBI Taxonomy" id="2593302"/>
    <lineage>
        <taxon>Bacteria</taxon>
        <taxon>Pseudomonadati</taxon>
        <taxon>Bacteroidota</taxon>
        <taxon>Flavobacteriia</taxon>
        <taxon>Flavobacteriales</taxon>
        <taxon>Flavobacteriaceae</taxon>
        <taxon>Flavobacterium</taxon>
    </lineage>
</organism>
<evidence type="ECO:0000256" key="4">
    <source>
        <dbReference type="ARBA" id="ARBA00022827"/>
    </source>
</evidence>
<dbReference type="SUPFAM" id="SSF55424">
    <property type="entry name" value="FAD/NAD-linked reductases, dimerisation (C-terminal) domain"/>
    <property type="match status" value="1"/>
</dbReference>
<evidence type="ECO:0000256" key="2">
    <source>
        <dbReference type="ARBA" id="ARBA00009130"/>
    </source>
</evidence>
<reference evidence="9 10" key="1">
    <citation type="submission" date="2019-07" db="EMBL/GenBank/DDBJ databases">
        <title>Flavobacterium sp. nov., isolated from glacier ice.</title>
        <authorList>
            <person name="Liu Q."/>
            <person name="Xin Y.-H."/>
        </authorList>
    </citation>
    <scope>NUCLEOTIDE SEQUENCE [LARGE SCALE GENOMIC DNA]</scope>
    <source>
        <strain evidence="9 10">ZT4R6</strain>
    </source>
</reference>
<protein>
    <submittedName>
        <fullName evidence="9">Flavoprotein oxidoreductase</fullName>
    </submittedName>
</protein>
<evidence type="ECO:0000256" key="5">
    <source>
        <dbReference type="ARBA" id="ARBA00023002"/>
    </source>
</evidence>
<dbReference type="Gene3D" id="3.50.50.60">
    <property type="entry name" value="FAD/NAD(P)-binding domain"/>
    <property type="match status" value="2"/>
</dbReference>
<gene>
    <name evidence="9" type="ORF">FMM05_10930</name>
</gene>
<dbReference type="PRINTS" id="PR00368">
    <property type="entry name" value="FADPNR"/>
</dbReference>
<comment type="similarity">
    <text evidence="2">Belongs to the class-III pyridine nucleotide-disulfide oxidoreductase family.</text>
</comment>
<dbReference type="RefSeq" id="WP_143373417.1">
    <property type="nucleotide sequence ID" value="NZ_VJVZ01000006.1"/>
</dbReference>
<feature type="domain" description="Pyridine nucleotide-disulphide oxidoreductase dimerisation" evidence="7">
    <location>
        <begin position="340"/>
        <end position="444"/>
    </location>
</feature>
<keyword evidence="5" id="KW-0560">Oxidoreductase</keyword>
<feature type="domain" description="FAD/NAD(P)-binding" evidence="8">
    <location>
        <begin position="13"/>
        <end position="302"/>
    </location>
</feature>
<evidence type="ECO:0000256" key="1">
    <source>
        <dbReference type="ARBA" id="ARBA00001974"/>
    </source>
</evidence>
<dbReference type="EMBL" id="VJVZ01000006">
    <property type="protein sequence ID" value="TRW24337.1"/>
    <property type="molecule type" value="Genomic_DNA"/>
</dbReference>
<dbReference type="PANTHER" id="PTHR43429">
    <property type="entry name" value="PYRIDINE NUCLEOTIDE-DISULFIDE OXIDOREDUCTASE DOMAIN-CONTAINING"/>
    <property type="match status" value="1"/>
</dbReference>
<accession>A0A552V1K4</accession>
<dbReference type="AlphaFoldDB" id="A0A552V1K4"/>
<dbReference type="InterPro" id="IPR023753">
    <property type="entry name" value="FAD/NAD-binding_dom"/>
</dbReference>
<keyword evidence="6" id="KW-0676">Redox-active center</keyword>
<dbReference type="Pfam" id="PF07992">
    <property type="entry name" value="Pyr_redox_2"/>
    <property type="match status" value="1"/>
</dbReference>
<dbReference type="OrthoDB" id="9792592at2"/>